<sequence>MTRQLNLRVNDEFAERLERLSRKMGRSMAAVLEAVGSPAIEAAEADLQFEAEALAAWEDYELTGNHVSAETVETLFDEALARARTIAEKQRG</sequence>
<protein>
    <submittedName>
        <fullName evidence="1">Uncharacterized protein</fullName>
    </submittedName>
</protein>
<keyword evidence="2" id="KW-1185">Reference proteome</keyword>
<comment type="caution">
    <text evidence="1">The sequence shown here is derived from an EMBL/GenBank/DDBJ whole genome shotgun (WGS) entry which is preliminary data.</text>
</comment>
<evidence type="ECO:0000313" key="2">
    <source>
        <dbReference type="Proteomes" id="UP000317155"/>
    </source>
</evidence>
<dbReference type="RefSeq" id="WP_092053832.1">
    <property type="nucleotide sequence ID" value="NZ_FOJJ01000003.1"/>
</dbReference>
<dbReference type="EMBL" id="VJVV01000011">
    <property type="protein sequence ID" value="TRO79329.1"/>
    <property type="molecule type" value="Genomic_DNA"/>
</dbReference>
<dbReference type="AlphaFoldDB" id="A0A550J7W8"/>
<reference evidence="1 2" key="1">
    <citation type="submission" date="2019-07" db="EMBL/GenBank/DDBJ databases">
        <title>Insights of Desulfuromonas acetexigens electromicrobiology.</title>
        <authorList>
            <person name="Katuri K."/>
            <person name="Sapireddy V."/>
            <person name="Shaw D.R."/>
            <person name="Saikaly P."/>
        </authorList>
    </citation>
    <scope>NUCLEOTIDE SEQUENCE [LARGE SCALE GENOMIC DNA]</scope>
    <source>
        <strain evidence="1 2">2873</strain>
    </source>
</reference>
<organism evidence="1 2">
    <name type="scientific">Trichloromonas acetexigens</name>
    <dbReference type="NCBI Taxonomy" id="38815"/>
    <lineage>
        <taxon>Bacteria</taxon>
        <taxon>Pseudomonadati</taxon>
        <taxon>Thermodesulfobacteriota</taxon>
        <taxon>Desulfuromonadia</taxon>
        <taxon>Desulfuromonadales</taxon>
        <taxon>Trichloromonadaceae</taxon>
        <taxon>Trichloromonas</taxon>
    </lineage>
</organism>
<dbReference type="OrthoDB" id="5298181at2"/>
<dbReference type="Proteomes" id="UP000317155">
    <property type="component" value="Unassembled WGS sequence"/>
</dbReference>
<accession>A0A550J7W8</accession>
<name>A0A550J7W8_9BACT</name>
<gene>
    <name evidence="1" type="ORF">FL622_13755</name>
</gene>
<evidence type="ECO:0000313" key="1">
    <source>
        <dbReference type="EMBL" id="TRO79329.1"/>
    </source>
</evidence>
<proteinExistence type="predicted"/>